<dbReference type="FunFam" id="2.60.40.2610:FF:000001">
    <property type="entry name" value="Outer membrane fimbrial usher protein"/>
    <property type="match status" value="1"/>
</dbReference>
<dbReference type="Gene3D" id="2.60.40.2610">
    <property type="entry name" value="Outer membrane usher protein FimD, plug domain"/>
    <property type="match status" value="1"/>
</dbReference>
<comment type="caution">
    <text evidence="13">The sequence shown here is derived from an EMBL/GenBank/DDBJ whole genome shotgun (WGS) entry which is preliminary data.</text>
</comment>
<evidence type="ECO:0000256" key="1">
    <source>
        <dbReference type="ARBA" id="ARBA00004571"/>
    </source>
</evidence>
<dbReference type="EMBL" id="QJJY01000003">
    <property type="protein sequence ID" value="PXX38157.1"/>
    <property type="molecule type" value="Genomic_DNA"/>
</dbReference>
<proteinExistence type="inferred from homology"/>
<dbReference type="Pfam" id="PF00577">
    <property type="entry name" value="Usher"/>
    <property type="match status" value="1"/>
</dbReference>
<evidence type="ECO:0000256" key="6">
    <source>
        <dbReference type="ARBA" id="ARBA00022692"/>
    </source>
</evidence>
<evidence type="ECO:0000313" key="14">
    <source>
        <dbReference type="Proteomes" id="UP000247755"/>
    </source>
</evidence>
<reference evidence="13 14" key="1">
    <citation type="submission" date="2018-05" db="EMBL/GenBank/DDBJ databases">
        <title>Comparative genomics of bacterial root endophytes of switchgrass collected from native prairies over two seasons.</title>
        <authorList>
            <person name="Tang Y."/>
        </authorList>
    </citation>
    <scope>NUCLEOTIDE SEQUENCE [LARGE SCALE GENOMIC DNA]</scope>
    <source>
        <strain evidence="13 14">NFIX32</strain>
    </source>
</reference>
<dbReference type="GO" id="GO:0009297">
    <property type="term" value="P:pilus assembly"/>
    <property type="evidence" value="ECO:0007669"/>
    <property type="project" value="InterPro"/>
</dbReference>
<dbReference type="Gene3D" id="3.10.20.410">
    <property type="match status" value="1"/>
</dbReference>
<dbReference type="InterPro" id="IPR042186">
    <property type="entry name" value="FimD_plug_dom"/>
</dbReference>
<dbReference type="GO" id="GO:0009279">
    <property type="term" value="C:cell outer membrane"/>
    <property type="evidence" value="ECO:0007669"/>
    <property type="project" value="UniProtKB-SubCell"/>
</dbReference>
<evidence type="ECO:0000313" key="13">
    <source>
        <dbReference type="EMBL" id="PXX38157.1"/>
    </source>
</evidence>
<evidence type="ECO:0000259" key="11">
    <source>
        <dbReference type="Pfam" id="PF13953"/>
    </source>
</evidence>
<evidence type="ECO:0000256" key="8">
    <source>
        <dbReference type="ARBA" id="ARBA00023136"/>
    </source>
</evidence>
<dbReference type="InterPro" id="IPR043142">
    <property type="entry name" value="PapC-like_C_sf"/>
</dbReference>
<accession>A0A318IW79</accession>
<feature type="signal peptide" evidence="10">
    <location>
        <begin position="1"/>
        <end position="35"/>
    </location>
</feature>
<comment type="similarity">
    <text evidence="2">Belongs to the fimbrial export usher family.</text>
</comment>
<evidence type="ECO:0000256" key="10">
    <source>
        <dbReference type="SAM" id="SignalP"/>
    </source>
</evidence>
<dbReference type="AlphaFoldDB" id="A0A318IW79"/>
<dbReference type="Pfam" id="PF13953">
    <property type="entry name" value="PapC_C"/>
    <property type="match status" value="1"/>
</dbReference>
<dbReference type="InterPro" id="IPR025885">
    <property type="entry name" value="PapC_N"/>
</dbReference>
<sequence>MNTTEKKIDLRVAACQGASCLVALGSLVAATSVQAAEFNELFLKKGDAPVELKYLEQGSSVPPGTYDVDVSLNQRPGKRESIVFQANGGEVKPVITLGLLKALGVDVKRLERENRIPADLQDDAALNLAEIIDGASTDFDVGALSLNVSVPQAYVPGRSRGYVDPSKWDDGVIAAYSNYQANFSHDSDSGYNSSYYYLGLRNGFNVGGWRLRNESSLTGRRGTKSQFTSNRTYAQRDLRGIKGTLSAGELYSAGEIFDSFRFVGVQVGSDTGMLPDDEIGFAPVVRGIAQTNAVVEVRQNGYVIYSTTVTPGAFELKDIYPSGSNGDLEISITESDGSVRRYTQPYSFLPVMIRRGSVRYSFSAGQYRGFGEVRPKFAQGTMVYGLSDNFTGYGGLIGAQNYAAIALGIGFNSRLGGISFDVTHSQSNAPGRKANGQSFRFLYSKTLAATDTTFTMVGYRYSTDGFRTLSQHVDDMSSRQGDGVRRQKSRVDLNINQSLGRNGSVYASIGETSYWNRGGTSRNIQLGYSGSLKNISYSVALARTEDTGPFGRTDNQISATVSIPFGNTARAHRAYSNVTASTRGDVSVQAGVSGFLNDQNTVNYSVQGEYQKDNGGSGGVGLGWDTPMVKLTSNYSQSGHGKHVDVGATGSVVAHRGGITLGQPVGETFAIVEVPGVKGARFDSSSTVSTDRRGYAVLPYAQPYRYNWLNIDTESLGNDTEITENAKTIVPTRGAIVKARFAAETGRRIQFDVTTTDGKKVPLGATAYDQDDKVLGMVDNASRVLVFGVKDQGRLSIRWSEGTCEGDYVLPQQNKALMYERVAMSCRMGNR</sequence>
<evidence type="ECO:0000256" key="3">
    <source>
        <dbReference type="ARBA" id="ARBA00022448"/>
    </source>
</evidence>
<dbReference type="InterPro" id="IPR000015">
    <property type="entry name" value="Fimb_usher"/>
</dbReference>
<dbReference type="Gene3D" id="2.60.40.2070">
    <property type="match status" value="1"/>
</dbReference>
<comment type="subcellular location">
    <subcellularLocation>
        <location evidence="1">Cell outer membrane</location>
        <topology evidence="1">Multi-pass membrane protein</topology>
    </subcellularLocation>
</comment>
<evidence type="ECO:0000256" key="7">
    <source>
        <dbReference type="ARBA" id="ARBA00022729"/>
    </source>
</evidence>
<evidence type="ECO:0000256" key="2">
    <source>
        <dbReference type="ARBA" id="ARBA00008064"/>
    </source>
</evidence>
<evidence type="ECO:0000256" key="4">
    <source>
        <dbReference type="ARBA" id="ARBA00022452"/>
    </source>
</evidence>
<dbReference type="PANTHER" id="PTHR30451">
    <property type="entry name" value="OUTER MEMBRANE USHER PROTEIN"/>
    <property type="match status" value="1"/>
</dbReference>
<keyword evidence="5" id="KW-1029">Fimbrium biogenesis</keyword>
<dbReference type="GO" id="GO:0015473">
    <property type="term" value="F:fimbrial usher porin activity"/>
    <property type="evidence" value="ECO:0007669"/>
    <property type="project" value="InterPro"/>
</dbReference>
<gene>
    <name evidence="13" type="ORF">NA66_1003135</name>
</gene>
<dbReference type="Proteomes" id="UP000247755">
    <property type="component" value="Unassembled WGS sequence"/>
</dbReference>
<protein>
    <submittedName>
        <fullName evidence="13">Outer membrane usher protein</fullName>
    </submittedName>
</protein>
<keyword evidence="7 10" id="KW-0732">Signal</keyword>
<keyword evidence="4" id="KW-1134">Transmembrane beta strand</keyword>
<keyword evidence="3" id="KW-0813">Transport</keyword>
<feature type="chain" id="PRO_5016307419" evidence="10">
    <location>
        <begin position="36"/>
        <end position="831"/>
    </location>
</feature>
<feature type="domain" description="PapC-like C-terminal" evidence="11">
    <location>
        <begin position="751"/>
        <end position="812"/>
    </location>
</feature>
<keyword evidence="8" id="KW-0472">Membrane</keyword>
<feature type="domain" description="PapC N-terminal" evidence="12">
    <location>
        <begin position="37"/>
        <end position="182"/>
    </location>
</feature>
<dbReference type="Pfam" id="PF13954">
    <property type="entry name" value="PapC_N"/>
    <property type="match status" value="1"/>
</dbReference>
<evidence type="ECO:0000259" key="12">
    <source>
        <dbReference type="Pfam" id="PF13954"/>
    </source>
</evidence>
<evidence type="ECO:0000256" key="5">
    <source>
        <dbReference type="ARBA" id="ARBA00022558"/>
    </source>
</evidence>
<keyword evidence="6" id="KW-0812">Transmembrane</keyword>
<dbReference type="InterPro" id="IPR025949">
    <property type="entry name" value="PapC-like_C"/>
</dbReference>
<dbReference type="FunFam" id="2.60.40.3110:FF:000001">
    <property type="entry name" value="Putative fimbrial outer membrane usher"/>
    <property type="match status" value="1"/>
</dbReference>
<name>A0A318IW79_BURPY</name>
<dbReference type="PANTHER" id="PTHR30451:SF21">
    <property type="entry name" value="FIMBRIAL USHER DOMAIN-CONTAINING PROTEIN YDET-RELATED"/>
    <property type="match status" value="1"/>
</dbReference>
<dbReference type="RefSeq" id="WP_072438192.1">
    <property type="nucleotide sequence ID" value="NZ_QJJY01000003.1"/>
</dbReference>
<keyword evidence="9" id="KW-0998">Cell outer membrane</keyword>
<organism evidence="13 14">
    <name type="scientific">Burkholderia pyrrocinia</name>
    <name type="common">Pseudomonas pyrrocinia</name>
    <dbReference type="NCBI Taxonomy" id="60550"/>
    <lineage>
        <taxon>Bacteria</taxon>
        <taxon>Pseudomonadati</taxon>
        <taxon>Pseudomonadota</taxon>
        <taxon>Betaproteobacteria</taxon>
        <taxon>Burkholderiales</taxon>
        <taxon>Burkholderiaceae</taxon>
        <taxon>Burkholderia</taxon>
        <taxon>Burkholderia cepacia complex</taxon>
    </lineage>
</organism>
<dbReference type="InterPro" id="IPR037224">
    <property type="entry name" value="PapC_N_sf"/>
</dbReference>
<dbReference type="Gene3D" id="2.60.40.3110">
    <property type="match status" value="1"/>
</dbReference>
<dbReference type="SUPFAM" id="SSF141729">
    <property type="entry name" value="FimD N-terminal domain-like"/>
    <property type="match status" value="1"/>
</dbReference>
<evidence type="ECO:0000256" key="9">
    <source>
        <dbReference type="ARBA" id="ARBA00023237"/>
    </source>
</evidence>